<dbReference type="CDD" id="cd07061">
    <property type="entry name" value="HP_HAP_like"/>
    <property type="match status" value="1"/>
</dbReference>
<evidence type="ECO:0000256" key="3">
    <source>
        <dbReference type="ARBA" id="ARBA00022801"/>
    </source>
</evidence>
<dbReference type="RefSeq" id="XP_062679118.1">
    <property type="nucleotide sequence ID" value="XM_062822468.1"/>
</dbReference>
<dbReference type="EC" id="3.1.3.8" evidence="2"/>
<dbReference type="GO" id="GO:0016158">
    <property type="term" value="F:inositol hexakisphosphate 3-phosphatase activity"/>
    <property type="evidence" value="ECO:0007669"/>
    <property type="project" value="UniProtKB-EC"/>
</dbReference>
<feature type="compositionally biased region" description="Low complexity" evidence="4">
    <location>
        <begin position="433"/>
        <end position="444"/>
    </location>
</feature>
<dbReference type="AlphaFoldDB" id="A0AAE0JA78"/>
<dbReference type="GeneID" id="87859622"/>
<feature type="region of interest" description="Disordered" evidence="4">
    <location>
        <begin position="433"/>
        <end position="453"/>
    </location>
</feature>
<evidence type="ECO:0000313" key="6">
    <source>
        <dbReference type="Proteomes" id="UP001278500"/>
    </source>
</evidence>
<dbReference type="InterPro" id="IPR050645">
    <property type="entry name" value="Histidine_acid_phosphatase"/>
</dbReference>
<dbReference type="Proteomes" id="UP001278500">
    <property type="component" value="Unassembled WGS sequence"/>
</dbReference>
<reference evidence="5" key="2">
    <citation type="submission" date="2023-06" db="EMBL/GenBank/DDBJ databases">
        <authorList>
            <consortium name="Lawrence Berkeley National Laboratory"/>
            <person name="Haridas S."/>
            <person name="Hensen N."/>
            <person name="Bonometti L."/>
            <person name="Westerberg I."/>
            <person name="Brannstrom I.O."/>
            <person name="Guillou S."/>
            <person name="Cros-Aarteil S."/>
            <person name="Calhoun S."/>
            <person name="Kuo A."/>
            <person name="Mondo S."/>
            <person name="Pangilinan J."/>
            <person name="Riley R."/>
            <person name="Labutti K."/>
            <person name="Andreopoulos B."/>
            <person name="Lipzen A."/>
            <person name="Chen C."/>
            <person name="Yanf M."/>
            <person name="Daum C."/>
            <person name="Ng V."/>
            <person name="Clum A."/>
            <person name="Steindorff A."/>
            <person name="Ohm R."/>
            <person name="Martin F."/>
            <person name="Silar P."/>
            <person name="Natvig D."/>
            <person name="Lalanne C."/>
            <person name="Gautier V."/>
            <person name="Ament-Velasquez S.L."/>
            <person name="Kruys A."/>
            <person name="Hutchinson M.I."/>
            <person name="Powell A.J."/>
            <person name="Barry K."/>
            <person name="Miller A.N."/>
            <person name="Grigoriev I.V."/>
            <person name="Debuchy R."/>
            <person name="Gladieux P."/>
            <person name="Thoren M.H."/>
            <person name="Johannesson H."/>
        </authorList>
    </citation>
    <scope>NUCLEOTIDE SEQUENCE</scope>
    <source>
        <strain evidence="5">CBS 560.94</strain>
    </source>
</reference>
<dbReference type="PANTHER" id="PTHR11567">
    <property type="entry name" value="ACID PHOSPHATASE-RELATED"/>
    <property type="match status" value="1"/>
</dbReference>
<keyword evidence="3" id="KW-0378">Hydrolase</keyword>
<feature type="compositionally biased region" description="Polar residues" evidence="4">
    <location>
        <begin position="344"/>
        <end position="359"/>
    </location>
</feature>
<dbReference type="EMBL" id="JAUEPP010000006">
    <property type="protein sequence ID" value="KAK3340176.1"/>
    <property type="molecule type" value="Genomic_DNA"/>
</dbReference>
<keyword evidence="6" id="KW-1185">Reference proteome</keyword>
<dbReference type="Pfam" id="PF00328">
    <property type="entry name" value="His_Phos_2"/>
    <property type="match status" value="1"/>
</dbReference>
<protein>
    <recommendedName>
        <fullName evidence="2">3-phytase</fullName>
        <ecNumber evidence="2">3.1.3.8</ecNumber>
    </recommendedName>
</protein>
<dbReference type="InterPro" id="IPR029033">
    <property type="entry name" value="His_PPase_superfam"/>
</dbReference>
<dbReference type="InterPro" id="IPR000560">
    <property type="entry name" value="His_Pase_clade-2"/>
</dbReference>
<comment type="caution">
    <text evidence="5">The sequence shown here is derived from an EMBL/GenBank/DDBJ whole genome shotgun (WGS) entry which is preliminary data.</text>
</comment>
<accession>A0AAE0JA78</accession>
<dbReference type="InterPro" id="IPR033379">
    <property type="entry name" value="Acid_Pase_AS"/>
</dbReference>
<name>A0AAE0JA78_9PEZI</name>
<dbReference type="PROSITE" id="PS00616">
    <property type="entry name" value="HIS_ACID_PHOSPHAT_1"/>
    <property type="match status" value="1"/>
</dbReference>
<dbReference type="PANTHER" id="PTHR11567:SF110">
    <property type="entry name" value="2-PHOSPHOXYLOSE PHOSPHATASE 1"/>
    <property type="match status" value="1"/>
</dbReference>
<dbReference type="SUPFAM" id="SSF53254">
    <property type="entry name" value="Phosphoglycerate mutase-like"/>
    <property type="match status" value="1"/>
</dbReference>
<gene>
    <name evidence="5" type="ORF">B0H65DRAFT_251444</name>
</gene>
<feature type="region of interest" description="Disordered" evidence="4">
    <location>
        <begin position="340"/>
        <end position="360"/>
    </location>
</feature>
<sequence>MTSLTPRPPYTDHELKKLYPSGLQLQQVQILMRHGERTPVTARFQNAGLKPFWPYCASVRQMKSIMLDLNGENRPKDPVMPTSGNAPWHTVEWKRRLETFGPNDEPVVAKGPGHELDDVCDFGMLTDLGRQSTSRLGMRLRKLYVDRLGFLPETISSTDDFYLRSTNVPRALESMHQTFQALYPPSTREPDPETGKFPVPTVLTRGPGDETLYPNDGNCRRFAALSRAFAQRAADRWNATEDMKYLNKVYGKWMPANSPRVAVDSRPRLSGIMDTVNASLAHGPHTRLPEEFYDYKAREILERIASDEWFAGFNESREYRMLGMGGLLGDIVERMVSRAERTKNSSNPVNTKSDTSDPSASDIKFGLSGCHDTTLAGMLASLGAHDSSSWPPFTSHIAIELFRKADSNSPSDHISAVVTPAKRGWWESMFPGSAVSSSNQQQASGIRRKPSEYLTSSERSKLDGYYVRMRYNDEPVTIPGCKAPGNHLEGDESFCTLTAFKSIVDKFTPQDWKQQCRMNLGQPATPPSGEPEWAGHP</sequence>
<organism evidence="5 6">
    <name type="scientific">Neurospora tetraspora</name>
    <dbReference type="NCBI Taxonomy" id="94610"/>
    <lineage>
        <taxon>Eukaryota</taxon>
        <taxon>Fungi</taxon>
        <taxon>Dikarya</taxon>
        <taxon>Ascomycota</taxon>
        <taxon>Pezizomycotina</taxon>
        <taxon>Sordariomycetes</taxon>
        <taxon>Sordariomycetidae</taxon>
        <taxon>Sordariales</taxon>
        <taxon>Sordariaceae</taxon>
        <taxon>Neurospora</taxon>
    </lineage>
</organism>
<proteinExistence type="inferred from homology"/>
<dbReference type="Gene3D" id="3.40.50.1240">
    <property type="entry name" value="Phosphoglycerate mutase-like"/>
    <property type="match status" value="1"/>
</dbReference>
<feature type="region of interest" description="Disordered" evidence="4">
    <location>
        <begin position="518"/>
        <end position="537"/>
    </location>
</feature>
<evidence type="ECO:0000256" key="4">
    <source>
        <dbReference type="SAM" id="MobiDB-lite"/>
    </source>
</evidence>
<comment type="similarity">
    <text evidence="1">Belongs to the histidine acid phosphatase family.</text>
</comment>
<feature type="region of interest" description="Disordered" evidence="4">
    <location>
        <begin position="184"/>
        <end position="210"/>
    </location>
</feature>
<reference evidence="5" key="1">
    <citation type="journal article" date="2023" name="Mol. Phylogenet. Evol.">
        <title>Genome-scale phylogeny and comparative genomics of the fungal order Sordariales.</title>
        <authorList>
            <person name="Hensen N."/>
            <person name="Bonometti L."/>
            <person name="Westerberg I."/>
            <person name="Brannstrom I.O."/>
            <person name="Guillou S."/>
            <person name="Cros-Aarteil S."/>
            <person name="Calhoun S."/>
            <person name="Haridas S."/>
            <person name="Kuo A."/>
            <person name="Mondo S."/>
            <person name="Pangilinan J."/>
            <person name="Riley R."/>
            <person name="LaButti K."/>
            <person name="Andreopoulos B."/>
            <person name="Lipzen A."/>
            <person name="Chen C."/>
            <person name="Yan M."/>
            <person name="Daum C."/>
            <person name="Ng V."/>
            <person name="Clum A."/>
            <person name="Steindorff A."/>
            <person name="Ohm R.A."/>
            <person name="Martin F."/>
            <person name="Silar P."/>
            <person name="Natvig D.O."/>
            <person name="Lalanne C."/>
            <person name="Gautier V."/>
            <person name="Ament-Velasquez S.L."/>
            <person name="Kruys A."/>
            <person name="Hutchinson M.I."/>
            <person name="Powell A.J."/>
            <person name="Barry K."/>
            <person name="Miller A.N."/>
            <person name="Grigoriev I.V."/>
            <person name="Debuchy R."/>
            <person name="Gladieux P."/>
            <person name="Hiltunen Thoren M."/>
            <person name="Johannesson H."/>
        </authorList>
    </citation>
    <scope>NUCLEOTIDE SEQUENCE</scope>
    <source>
        <strain evidence="5">CBS 560.94</strain>
    </source>
</reference>
<evidence type="ECO:0000256" key="2">
    <source>
        <dbReference type="ARBA" id="ARBA00012632"/>
    </source>
</evidence>
<evidence type="ECO:0000313" key="5">
    <source>
        <dbReference type="EMBL" id="KAK3340176.1"/>
    </source>
</evidence>
<evidence type="ECO:0000256" key="1">
    <source>
        <dbReference type="ARBA" id="ARBA00005375"/>
    </source>
</evidence>